<dbReference type="GO" id="GO:0032259">
    <property type="term" value="P:methylation"/>
    <property type="evidence" value="ECO:0007669"/>
    <property type="project" value="UniProtKB-KW"/>
</dbReference>
<evidence type="ECO:0000256" key="4">
    <source>
        <dbReference type="ARBA" id="ARBA00022603"/>
    </source>
</evidence>
<dbReference type="InterPro" id="IPR029063">
    <property type="entry name" value="SAM-dependent_MTases_sf"/>
</dbReference>
<gene>
    <name evidence="7 8" type="primary">pcm</name>
    <name evidence="8" type="ORF">MAGMO_1563</name>
</gene>
<comment type="catalytic activity">
    <reaction evidence="7">
        <text>[protein]-L-isoaspartate + S-adenosyl-L-methionine = [protein]-L-isoaspartate alpha-methyl ester + S-adenosyl-L-homocysteine</text>
        <dbReference type="Rhea" id="RHEA:12705"/>
        <dbReference type="Rhea" id="RHEA-COMP:12143"/>
        <dbReference type="Rhea" id="RHEA-COMP:12144"/>
        <dbReference type="ChEBI" id="CHEBI:57856"/>
        <dbReference type="ChEBI" id="CHEBI:59789"/>
        <dbReference type="ChEBI" id="CHEBI:90596"/>
        <dbReference type="ChEBI" id="CHEBI:90598"/>
        <dbReference type="EC" id="2.1.1.77"/>
    </reaction>
</comment>
<dbReference type="PANTHER" id="PTHR11579:SF0">
    <property type="entry name" value="PROTEIN-L-ISOASPARTATE(D-ASPARTATE) O-METHYLTRANSFERASE"/>
    <property type="match status" value="1"/>
</dbReference>
<keyword evidence="3 7" id="KW-0963">Cytoplasm</keyword>
<dbReference type="FunFam" id="3.40.50.150:FF:000010">
    <property type="entry name" value="Protein-L-isoaspartate O-methyltransferase"/>
    <property type="match status" value="1"/>
</dbReference>
<evidence type="ECO:0000256" key="3">
    <source>
        <dbReference type="ARBA" id="ARBA00022490"/>
    </source>
</evidence>
<dbReference type="InterPro" id="IPR000682">
    <property type="entry name" value="PCMT"/>
</dbReference>
<dbReference type="HAMAP" id="MF_00090">
    <property type="entry name" value="PIMT"/>
    <property type="match status" value="1"/>
</dbReference>
<evidence type="ECO:0000256" key="2">
    <source>
        <dbReference type="ARBA" id="ARBA00005369"/>
    </source>
</evidence>
<dbReference type="Pfam" id="PF01135">
    <property type="entry name" value="PCMT"/>
    <property type="match status" value="1"/>
</dbReference>
<dbReference type="PANTHER" id="PTHR11579">
    <property type="entry name" value="PROTEIN-L-ISOASPARTATE O-METHYLTRANSFERASE"/>
    <property type="match status" value="1"/>
</dbReference>
<dbReference type="EC" id="2.1.1.77" evidence="7"/>
<dbReference type="CDD" id="cd02440">
    <property type="entry name" value="AdoMet_MTases"/>
    <property type="match status" value="1"/>
</dbReference>
<dbReference type="EMBL" id="LO017727">
    <property type="protein sequence ID" value="CRH05751.1"/>
    <property type="molecule type" value="Genomic_DNA"/>
</dbReference>
<evidence type="ECO:0000256" key="5">
    <source>
        <dbReference type="ARBA" id="ARBA00022679"/>
    </source>
</evidence>
<dbReference type="NCBIfam" id="TIGR00080">
    <property type="entry name" value="pimt"/>
    <property type="match status" value="1"/>
</dbReference>
<evidence type="ECO:0000256" key="7">
    <source>
        <dbReference type="HAMAP-Rule" id="MF_00090"/>
    </source>
</evidence>
<evidence type="ECO:0000256" key="6">
    <source>
        <dbReference type="ARBA" id="ARBA00022691"/>
    </source>
</evidence>
<dbReference type="SUPFAM" id="SSF53335">
    <property type="entry name" value="S-adenosyl-L-methionine-dependent methyltransferases"/>
    <property type="match status" value="1"/>
</dbReference>
<dbReference type="NCBIfam" id="NF001453">
    <property type="entry name" value="PRK00312.1"/>
    <property type="match status" value="1"/>
</dbReference>
<name>A0A1S7LIS6_MAGMO</name>
<dbReference type="PROSITE" id="PS01279">
    <property type="entry name" value="PCMT"/>
    <property type="match status" value="1"/>
</dbReference>
<dbReference type="Gene3D" id="3.40.50.150">
    <property type="entry name" value="Vaccinia Virus protein VP39"/>
    <property type="match status" value="1"/>
</dbReference>
<sequence>MFKLDGIIDPRVRHAMRAVPREAFVPDRYQDFALADHPLPIGHGQTISQPSLVAHMCQMAAIEPEHRLLEIGTGSGYQTAILSQLGQHVVSLEVVKALHQRAAAQLHKQGCQNVTLLLSDGYLGWSAEAPYDAIMVTAAPSHIPPALVEQLAEGGRMVIPVGEQEAVQQLMLLEKTAGAIIEKRVMPVRFVPLTREVR</sequence>
<protein>
    <recommendedName>
        <fullName evidence="7">Protein-L-isoaspartate O-methyltransferase</fullName>
        <ecNumber evidence="7">2.1.1.77</ecNumber>
    </recommendedName>
    <alternativeName>
        <fullName evidence="7">L-isoaspartyl protein carboxyl methyltransferase</fullName>
    </alternativeName>
    <alternativeName>
        <fullName evidence="7">Protein L-isoaspartyl methyltransferase</fullName>
    </alternativeName>
    <alternativeName>
        <fullName evidence="7">Protein-beta-aspartate methyltransferase</fullName>
        <shortName evidence="7">PIMT</shortName>
    </alternativeName>
</protein>
<reference evidence="8" key="1">
    <citation type="submission" date="2015-04" db="EMBL/GenBank/DDBJ databases">
        <authorList>
            <person name="Syromyatnikov M.Y."/>
            <person name="Popov V.N."/>
        </authorList>
    </citation>
    <scope>NUCLEOTIDE SEQUENCE</scope>
    <source>
        <strain evidence="8">MO-1</strain>
    </source>
</reference>
<dbReference type="GO" id="GO:0030091">
    <property type="term" value="P:protein repair"/>
    <property type="evidence" value="ECO:0007669"/>
    <property type="project" value="UniProtKB-UniRule"/>
</dbReference>
<comment type="subcellular location">
    <subcellularLocation>
        <location evidence="1 7">Cytoplasm</location>
    </subcellularLocation>
</comment>
<evidence type="ECO:0000313" key="8">
    <source>
        <dbReference type="EMBL" id="CRH05751.1"/>
    </source>
</evidence>
<comment type="similarity">
    <text evidence="2 7">Belongs to the methyltransferase superfamily. L-isoaspartyl/D-aspartyl protein methyltransferase family.</text>
</comment>
<proteinExistence type="inferred from homology"/>
<feature type="active site" evidence="7">
    <location>
        <position position="48"/>
    </location>
</feature>
<keyword evidence="4 7" id="KW-0489">Methyltransferase</keyword>
<keyword evidence="6 7" id="KW-0949">S-adenosyl-L-methionine</keyword>
<dbReference type="AlphaFoldDB" id="A0A1S7LIS6"/>
<evidence type="ECO:0000256" key="1">
    <source>
        <dbReference type="ARBA" id="ARBA00004496"/>
    </source>
</evidence>
<organism evidence="8">
    <name type="scientific">Magnetococcus massalia (strain MO-1)</name>
    <dbReference type="NCBI Taxonomy" id="451514"/>
    <lineage>
        <taxon>Bacteria</taxon>
        <taxon>Pseudomonadati</taxon>
        <taxon>Pseudomonadota</taxon>
        <taxon>Magnetococcia</taxon>
        <taxon>Magnetococcales</taxon>
        <taxon>Magnetococcaceae</taxon>
        <taxon>Magnetococcus</taxon>
    </lineage>
</organism>
<dbReference type="GO" id="GO:0005737">
    <property type="term" value="C:cytoplasm"/>
    <property type="evidence" value="ECO:0007669"/>
    <property type="project" value="UniProtKB-SubCell"/>
</dbReference>
<accession>A0A1S7LIS6</accession>
<dbReference type="GO" id="GO:0004719">
    <property type="term" value="F:protein-L-isoaspartate (D-aspartate) O-methyltransferase activity"/>
    <property type="evidence" value="ECO:0007669"/>
    <property type="project" value="UniProtKB-UniRule"/>
</dbReference>
<comment type="function">
    <text evidence="7">Catalyzes the methyl esterification of L-isoaspartyl residues in peptides and proteins that result from spontaneous decomposition of normal L-aspartyl and L-asparaginyl residues. It plays a role in the repair and/or degradation of damaged proteins.</text>
</comment>
<keyword evidence="5 7" id="KW-0808">Transferase</keyword>